<reference evidence="17 18" key="2">
    <citation type="submission" date="2016-05" db="EMBL/GenBank/DDBJ databases">
        <title>Lineage-specific infection strategies underlie the spectrum of fungal disease in amphibians.</title>
        <authorList>
            <person name="Cuomo C.A."/>
            <person name="Farrer R.A."/>
            <person name="James T."/>
            <person name="Longcore J."/>
            <person name="Birren B."/>
        </authorList>
    </citation>
    <scope>NUCLEOTIDE SEQUENCE [LARGE SCALE GENOMIC DNA]</scope>
    <source>
        <strain evidence="17 18">JEL423</strain>
    </source>
</reference>
<dbReference type="eggNOG" id="KOG0583">
    <property type="taxonomic scope" value="Eukaryota"/>
</dbReference>
<dbReference type="InterPro" id="IPR008271">
    <property type="entry name" value="Ser/Thr_kinase_AS"/>
</dbReference>
<dbReference type="PANTHER" id="PTHR24346">
    <property type="entry name" value="MAP/MICROTUBULE AFFINITY-REGULATING KINASE"/>
    <property type="match status" value="1"/>
</dbReference>
<evidence type="ECO:0000256" key="4">
    <source>
        <dbReference type="ARBA" id="ARBA00012513"/>
    </source>
</evidence>
<protein>
    <recommendedName>
        <fullName evidence="4">non-specific serine/threonine protein kinase</fullName>
        <ecNumber evidence="4">2.7.11.1</ecNumber>
    </recommendedName>
</protein>
<dbReference type="GO" id="GO:0046872">
    <property type="term" value="F:metal ion binding"/>
    <property type="evidence" value="ECO:0007669"/>
    <property type="project" value="UniProtKB-KW"/>
</dbReference>
<dbReference type="Proteomes" id="UP000077115">
    <property type="component" value="Unassembled WGS sequence"/>
</dbReference>
<dbReference type="VEuPathDB" id="FungiDB:BDEG_22695"/>
<evidence type="ECO:0000256" key="1">
    <source>
        <dbReference type="ARBA" id="ARBA00001936"/>
    </source>
</evidence>
<keyword evidence="10 15" id="KW-0067">ATP-binding</keyword>
<evidence type="ECO:0000256" key="15">
    <source>
        <dbReference type="PROSITE-ProRule" id="PRU10141"/>
    </source>
</evidence>
<evidence type="ECO:0000256" key="7">
    <source>
        <dbReference type="ARBA" id="ARBA00022723"/>
    </source>
</evidence>
<evidence type="ECO:0000256" key="5">
    <source>
        <dbReference type="ARBA" id="ARBA00022527"/>
    </source>
</evidence>
<dbReference type="OrthoDB" id="68483at2759"/>
<evidence type="ECO:0000256" key="10">
    <source>
        <dbReference type="ARBA" id="ARBA00022840"/>
    </source>
</evidence>
<comment type="similarity">
    <text evidence="3">Belongs to the protein kinase superfamily. CAMK Ser/Thr protein kinase family. LKB1 subfamily.</text>
</comment>
<dbReference type="FunFam" id="1.10.510.10:FF:001234">
    <property type="entry name" value="Serine/threonine-protein kinase par-4"/>
    <property type="match status" value="1"/>
</dbReference>
<dbReference type="Gene3D" id="1.10.510.10">
    <property type="entry name" value="Transferase(Phosphotransferase) domain 1"/>
    <property type="match status" value="1"/>
</dbReference>
<dbReference type="InterPro" id="IPR011009">
    <property type="entry name" value="Kinase-like_dom_sf"/>
</dbReference>
<dbReference type="GO" id="GO:0035556">
    <property type="term" value="P:intracellular signal transduction"/>
    <property type="evidence" value="ECO:0007669"/>
    <property type="project" value="TreeGrafter"/>
</dbReference>
<keyword evidence="7" id="KW-0479">Metal-binding</keyword>
<dbReference type="EMBL" id="DS022302">
    <property type="protein sequence ID" value="OAJ38791.1"/>
    <property type="molecule type" value="Genomic_DNA"/>
</dbReference>
<keyword evidence="11" id="KW-0460">Magnesium</keyword>
<keyword evidence="5" id="KW-0723">Serine/threonine-protein kinase</keyword>
<evidence type="ECO:0000256" key="2">
    <source>
        <dbReference type="ARBA" id="ARBA00001946"/>
    </source>
</evidence>
<dbReference type="SMART" id="SM00220">
    <property type="entry name" value="S_TKc"/>
    <property type="match status" value="1"/>
</dbReference>
<gene>
    <name evidence="17" type="ORF">BDEG_22695</name>
</gene>
<keyword evidence="12" id="KW-0464">Manganese</keyword>
<evidence type="ECO:0000259" key="16">
    <source>
        <dbReference type="PROSITE" id="PS50011"/>
    </source>
</evidence>
<dbReference type="GO" id="GO:0005524">
    <property type="term" value="F:ATP binding"/>
    <property type="evidence" value="ECO:0007669"/>
    <property type="project" value="UniProtKB-UniRule"/>
</dbReference>
<dbReference type="GO" id="GO:0005737">
    <property type="term" value="C:cytoplasm"/>
    <property type="evidence" value="ECO:0007669"/>
    <property type="project" value="TreeGrafter"/>
</dbReference>
<dbReference type="GO" id="GO:0004674">
    <property type="term" value="F:protein serine/threonine kinase activity"/>
    <property type="evidence" value="ECO:0007669"/>
    <property type="project" value="UniProtKB-KW"/>
</dbReference>
<evidence type="ECO:0000256" key="11">
    <source>
        <dbReference type="ARBA" id="ARBA00022842"/>
    </source>
</evidence>
<evidence type="ECO:0000313" key="17">
    <source>
        <dbReference type="EMBL" id="OAJ38791.1"/>
    </source>
</evidence>
<name>A0A177WHH5_BATDL</name>
<dbReference type="Gene3D" id="3.30.200.20">
    <property type="entry name" value="Phosphorylase Kinase, domain 1"/>
    <property type="match status" value="1"/>
</dbReference>
<dbReference type="PROSITE" id="PS00108">
    <property type="entry name" value="PROTEIN_KINASE_ST"/>
    <property type="match status" value="1"/>
</dbReference>
<sequence>MHTGSRVSSKETSFPNVQALACIDEVGFTSPAVEVEAGSLQSKTSLLGSSFHDNKSILASMQQHRDSFLSTHGSSSNIEKPTLILYPRKSIMSGSLRDLAQMRSSIMNIPEGAILPSTMSTKTSRDSVGGSRASLIVRSMNRGMNGSIGYISADARRSLLQISPEGQIGIPRPVPVISEASHADLEPSMALGSSPHQDPYSQQVMQTQTSIDQILQEKRPRPVSLVSLKNLNKFKESLINVNPASQAFQQQSLGPPIISGQTQTNNEYYEYLMLSQRHSSSNFIQKVDSSEIIWASKSMPLKMVGTYLLGDKIGKGAFGKVKEGVCSETLQRVAVKIIAKKRLRKAQNGLENIIREIKMLRSLKHQNIVTLVDVFAKVEDKDGNIGIFPWFTTIEEEPIVWLYDDGREEEKNVKVLKWYLVFEYCPCSLQTLLDQCEGHKLSISQAHRYFVQLMDGLSYLHSKSIIHRDIKPGNMLITSDGTLKISDFGVAEHHDIYDGNQLRSDVFAGTHQFLAPEIAEGAEDFDSVKVDVWACGVTLYNMISGRFPFEFDESGNLLELYEKIMAGAFEMPKEAGSNLIDLLSGMLNKDVLKRFTVAQIQSSAWVQSHYSFLCKSLYIPTFKHNRSDTPTSSAFYDSETLKNGSSTTPKSSDVESHIGNVMFEASQSTAKESTNDAYLTPCETTMIPFLSSMYKDEIEQDLDEHGTVFNDTNEDGELIQKNWF</sequence>
<dbReference type="Pfam" id="PF00069">
    <property type="entry name" value="Pkinase"/>
    <property type="match status" value="1"/>
</dbReference>
<evidence type="ECO:0000256" key="8">
    <source>
        <dbReference type="ARBA" id="ARBA00022741"/>
    </source>
</evidence>
<evidence type="ECO:0000256" key="12">
    <source>
        <dbReference type="ARBA" id="ARBA00023211"/>
    </source>
</evidence>
<comment type="catalytic activity">
    <reaction evidence="14">
        <text>L-seryl-[protein] + ATP = O-phospho-L-seryl-[protein] + ADP + H(+)</text>
        <dbReference type="Rhea" id="RHEA:17989"/>
        <dbReference type="Rhea" id="RHEA-COMP:9863"/>
        <dbReference type="Rhea" id="RHEA-COMP:11604"/>
        <dbReference type="ChEBI" id="CHEBI:15378"/>
        <dbReference type="ChEBI" id="CHEBI:29999"/>
        <dbReference type="ChEBI" id="CHEBI:30616"/>
        <dbReference type="ChEBI" id="CHEBI:83421"/>
        <dbReference type="ChEBI" id="CHEBI:456216"/>
        <dbReference type="EC" id="2.7.11.1"/>
    </reaction>
</comment>
<comment type="catalytic activity">
    <reaction evidence="13">
        <text>L-threonyl-[protein] + ATP = O-phospho-L-threonyl-[protein] + ADP + H(+)</text>
        <dbReference type="Rhea" id="RHEA:46608"/>
        <dbReference type="Rhea" id="RHEA-COMP:11060"/>
        <dbReference type="Rhea" id="RHEA-COMP:11605"/>
        <dbReference type="ChEBI" id="CHEBI:15378"/>
        <dbReference type="ChEBI" id="CHEBI:30013"/>
        <dbReference type="ChEBI" id="CHEBI:30616"/>
        <dbReference type="ChEBI" id="CHEBI:61977"/>
        <dbReference type="ChEBI" id="CHEBI:456216"/>
        <dbReference type="EC" id="2.7.11.1"/>
    </reaction>
</comment>
<dbReference type="SUPFAM" id="SSF56112">
    <property type="entry name" value="Protein kinase-like (PK-like)"/>
    <property type="match status" value="1"/>
</dbReference>
<proteinExistence type="inferred from homology"/>
<evidence type="ECO:0000256" key="13">
    <source>
        <dbReference type="ARBA" id="ARBA00047899"/>
    </source>
</evidence>
<dbReference type="InterPro" id="IPR000719">
    <property type="entry name" value="Prot_kinase_dom"/>
</dbReference>
<dbReference type="InterPro" id="IPR017441">
    <property type="entry name" value="Protein_kinase_ATP_BS"/>
</dbReference>
<accession>A0A177WHH5</accession>
<dbReference type="PANTHER" id="PTHR24346:SF94">
    <property type="entry name" value="NON-SPECIFIC SERINE_THREONINE PROTEIN KINASE"/>
    <property type="match status" value="1"/>
</dbReference>
<evidence type="ECO:0000256" key="6">
    <source>
        <dbReference type="ARBA" id="ARBA00022679"/>
    </source>
</evidence>
<dbReference type="STRING" id="403673.A0A177WHH5"/>
<reference evidence="17 18" key="1">
    <citation type="submission" date="2006-10" db="EMBL/GenBank/DDBJ databases">
        <title>The Genome Sequence of Batrachochytrium dendrobatidis JEL423.</title>
        <authorList>
            <consortium name="The Broad Institute Genome Sequencing Platform"/>
            <person name="Birren B."/>
            <person name="Lander E."/>
            <person name="Galagan J."/>
            <person name="Cuomo C."/>
            <person name="Devon K."/>
            <person name="Jaffe D."/>
            <person name="Butler J."/>
            <person name="Alvarez P."/>
            <person name="Gnerre S."/>
            <person name="Grabherr M."/>
            <person name="Kleber M."/>
            <person name="Mauceli E."/>
            <person name="Brockman W."/>
            <person name="Young S."/>
            <person name="LaButti K."/>
            <person name="Sykes S."/>
            <person name="DeCaprio D."/>
            <person name="Crawford M."/>
            <person name="Koehrsen M."/>
            <person name="Engels R."/>
            <person name="Montgomery P."/>
            <person name="Pearson M."/>
            <person name="Howarth C."/>
            <person name="Larson L."/>
            <person name="White J."/>
            <person name="O'Leary S."/>
            <person name="Kodira C."/>
            <person name="Zeng Q."/>
            <person name="Yandava C."/>
            <person name="Alvarado L."/>
            <person name="Longcore J."/>
            <person name="James T."/>
        </authorList>
    </citation>
    <scope>NUCLEOTIDE SEQUENCE [LARGE SCALE GENOMIC DNA]</scope>
    <source>
        <strain evidence="17 18">JEL423</strain>
    </source>
</reference>
<dbReference type="PROSITE" id="PS00107">
    <property type="entry name" value="PROTEIN_KINASE_ATP"/>
    <property type="match status" value="1"/>
</dbReference>
<evidence type="ECO:0000313" key="18">
    <source>
        <dbReference type="Proteomes" id="UP000077115"/>
    </source>
</evidence>
<feature type="binding site" evidence="15">
    <location>
        <position position="341"/>
    </location>
    <ligand>
        <name>ATP</name>
        <dbReference type="ChEBI" id="CHEBI:30616"/>
    </ligand>
</feature>
<evidence type="ECO:0000256" key="9">
    <source>
        <dbReference type="ARBA" id="ARBA00022777"/>
    </source>
</evidence>
<dbReference type="AlphaFoldDB" id="A0A177WHH5"/>
<keyword evidence="6" id="KW-0808">Transferase</keyword>
<feature type="domain" description="Protein kinase" evidence="16">
    <location>
        <begin position="307"/>
        <end position="606"/>
    </location>
</feature>
<organism evidence="17 18">
    <name type="scientific">Batrachochytrium dendrobatidis (strain JEL423)</name>
    <dbReference type="NCBI Taxonomy" id="403673"/>
    <lineage>
        <taxon>Eukaryota</taxon>
        <taxon>Fungi</taxon>
        <taxon>Fungi incertae sedis</taxon>
        <taxon>Chytridiomycota</taxon>
        <taxon>Chytridiomycota incertae sedis</taxon>
        <taxon>Chytridiomycetes</taxon>
        <taxon>Rhizophydiales</taxon>
        <taxon>Rhizophydiales incertae sedis</taxon>
        <taxon>Batrachochytrium</taxon>
    </lineage>
</organism>
<dbReference type="PROSITE" id="PS50011">
    <property type="entry name" value="PROTEIN_KINASE_DOM"/>
    <property type="match status" value="1"/>
</dbReference>
<comment type="cofactor">
    <cofactor evidence="2">
        <name>Mg(2+)</name>
        <dbReference type="ChEBI" id="CHEBI:18420"/>
    </cofactor>
</comment>
<evidence type="ECO:0000256" key="14">
    <source>
        <dbReference type="ARBA" id="ARBA00048679"/>
    </source>
</evidence>
<evidence type="ECO:0000256" key="3">
    <source>
        <dbReference type="ARBA" id="ARBA00009985"/>
    </source>
</evidence>
<keyword evidence="9" id="KW-0418">Kinase</keyword>
<comment type="cofactor">
    <cofactor evidence="1">
        <name>Mn(2+)</name>
        <dbReference type="ChEBI" id="CHEBI:29035"/>
    </cofactor>
</comment>
<keyword evidence="8 15" id="KW-0547">Nucleotide-binding</keyword>
<dbReference type="EC" id="2.7.11.1" evidence="4"/>